<proteinExistence type="predicted"/>
<dbReference type="STRING" id="48467.SAMN02745166_03730"/>
<accession>A0A1T4YMP3</accession>
<dbReference type="AlphaFoldDB" id="A0A1T4YMP3"/>
<evidence type="ECO:0008006" key="3">
    <source>
        <dbReference type="Google" id="ProtNLM"/>
    </source>
</evidence>
<dbReference type="Proteomes" id="UP000190774">
    <property type="component" value="Unassembled WGS sequence"/>
</dbReference>
<organism evidence="1 2">
    <name type="scientific">Prosthecobacter debontii</name>
    <dbReference type="NCBI Taxonomy" id="48467"/>
    <lineage>
        <taxon>Bacteria</taxon>
        <taxon>Pseudomonadati</taxon>
        <taxon>Verrucomicrobiota</taxon>
        <taxon>Verrucomicrobiia</taxon>
        <taxon>Verrucomicrobiales</taxon>
        <taxon>Verrucomicrobiaceae</taxon>
        <taxon>Prosthecobacter</taxon>
    </lineage>
</organism>
<keyword evidence="2" id="KW-1185">Reference proteome</keyword>
<reference evidence="2" key="1">
    <citation type="submission" date="2017-02" db="EMBL/GenBank/DDBJ databases">
        <authorList>
            <person name="Varghese N."/>
            <person name="Submissions S."/>
        </authorList>
    </citation>
    <scope>NUCLEOTIDE SEQUENCE [LARGE SCALE GENOMIC DNA]</scope>
    <source>
        <strain evidence="2">ATCC 700200</strain>
    </source>
</reference>
<gene>
    <name evidence="1" type="ORF">SAMN02745166_03730</name>
</gene>
<protein>
    <recommendedName>
        <fullName evidence="3">Addiction module component</fullName>
    </recommendedName>
</protein>
<name>A0A1T4YMP3_9BACT</name>
<sequence length="55" mass="6253">MARFIELEAQAFQLPEAQRAIFDEEIAEAMQRDAELDHDPSAGMTLEEFKTALAR</sequence>
<dbReference type="RefSeq" id="WP_176159518.1">
    <property type="nucleotide sequence ID" value="NZ_FUYE01000014.1"/>
</dbReference>
<evidence type="ECO:0000313" key="1">
    <source>
        <dbReference type="EMBL" id="SKB02980.1"/>
    </source>
</evidence>
<evidence type="ECO:0000313" key="2">
    <source>
        <dbReference type="Proteomes" id="UP000190774"/>
    </source>
</evidence>
<dbReference type="EMBL" id="FUYE01000014">
    <property type="protein sequence ID" value="SKB02980.1"/>
    <property type="molecule type" value="Genomic_DNA"/>
</dbReference>